<keyword evidence="3" id="KW-1185">Reference proteome</keyword>
<dbReference type="SUPFAM" id="SSF48371">
    <property type="entry name" value="ARM repeat"/>
    <property type="match status" value="1"/>
</dbReference>
<evidence type="ECO:0000313" key="2">
    <source>
        <dbReference type="EMBL" id="OWK39676.1"/>
    </source>
</evidence>
<organism evidence="2 3">
    <name type="scientific">Fimbriiglobus ruber</name>
    <dbReference type="NCBI Taxonomy" id="1908690"/>
    <lineage>
        <taxon>Bacteria</taxon>
        <taxon>Pseudomonadati</taxon>
        <taxon>Planctomycetota</taxon>
        <taxon>Planctomycetia</taxon>
        <taxon>Gemmatales</taxon>
        <taxon>Gemmataceae</taxon>
        <taxon>Fimbriiglobus</taxon>
    </lineage>
</organism>
<evidence type="ECO:0000313" key="3">
    <source>
        <dbReference type="Proteomes" id="UP000214646"/>
    </source>
</evidence>
<accession>A0A225DQ72</accession>
<dbReference type="EMBL" id="NIDE01000009">
    <property type="protein sequence ID" value="OWK39676.1"/>
    <property type="molecule type" value="Genomic_DNA"/>
</dbReference>
<reference evidence="3" key="1">
    <citation type="submission" date="2017-06" db="EMBL/GenBank/DDBJ databases">
        <title>Genome analysis of Fimbriiglobus ruber SP5, the first member of the order Planctomycetales with confirmed chitinolytic capability.</title>
        <authorList>
            <person name="Ravin N.V."/>
            <person name="Rakitin A.L."/>
            <person name="Ivanova A.A."/>
            <person name="Beletsky A.V."/>
            <person name="Kulichevskaya I.S."/>
            <person name="Mardanov A.V."/>
            <person name="Dedysh S.N."/>
        </authorList>
    </citation>
    <scope>NUCLEOTIDE SEQUENCE [LARGE SCALE GENOMIC DNA]</scope>
    <source>
        <strain evidence="3">SP5</strain>
    </source>
</reference>
<dbReference type="Gene3D" id="1.25.40.290">
    <property type="entry name" value="ARM repeat domains"/>
    <property type="match status" value="1"/>
</dbReference>
<proteinExistence type="predicted"/>
<sequence length="360" mass="39733">MTEEPQERPIGLFDMDGTLFDYEGQMRADLSRLLAAGENESENLHQEDRPSYQQQRPRRRDGRRPRPRGVEVPSDSADRGRLDRSGLVCGSSQIDPLGPKGRLRMTTPRKGASKRADIPADVLAKLNGGELESATLAEGLAIDFAALLAATVPDVPADAVRLVREAATQGVTRRMELVGGLLLAHLGVDGVARVATHSSDTARGWACYLIGLAPKLKLKDRLALIRPLADDPHFGVREWAWLPMRSHIAANVGHAIKALTPWVADTSPNVRRFAVEVTRPRGVWTNHIAQLKQNPALGLPLLEPLKADLEAYVQTSVANWLNDAAKSEPEWVTALCKRWRDEKNHPATERICRRALRSVK</sequence>
<evidence type="ECO:0000256" key="1">
    <source>
        <dbReference type="SAM" id="MobiDB-lite"/>
    </source>
</evidence>
<dbReference type="InterPro" id="IPR016024">
    <property type="entry name" value="ARM-type_fold"/>
</dbReference>
<feature type="region of interest" description="Disordered" evidence="1">
    <location>
        <begin position="33"/>
        <end position="114"/>
    </location>
</feature>
<gene>
    <name evidence="2" type="ORF">FRUB_05566</name>
</gene>
<feature type="compositionally biased region" description="Basic residues" evidence="1">
    <location>
        <begin position="56"/>
        <end position="67"/>
    </location>
</feature>
<dbReference type="AlphaFoldDB" id="A0A225DQ72"/>
<protein>
    <submittedName>
        <fullName evidence="2">DNA alkylation repair enzyme</fullName>
    </submittedName>
</protein>
<name>A0A225DQ72_9BACT</name>
<dbReference type="Proteomes" id="UP000214646">
    <property type="component" value="Unassembled WGS sequence"/>
</dbReference>
<comment type="caution">
    <text evidence="2">The sequence shown here is derived from an EMBL/GenBank/DDBJ whole genome shotgun (WGS) entry which is preliminary data.</text>
</comment>